<evidence type="ECO:0000313" key="2">
    <source>
        <dbReference type="EMBL" id="QIE59714.1"/>
    </source>
</evidence>
<protein>
    <submittedName>
        <fullName evidence="2">HupE/UreJ family protein</fullName>
    </submittedName>
</protein>
<dbReference type="InterPro" id="IPR032809">
    <property type="entry name" value="Put_HupE_UreJ"/>
</dbReference>
<feature type="transmembrane region" description="Helical" evidence="1">
    <location>
        <begin position="99"/>
        <end position="122"/>
    </location>
</feature>
<evidence type="ECO:0000256" key="1">
    <source>
        <dbReference type="SAM" id="Phobius"/>
    </source>
</evidence>
<gene>
    <name evidence="2" type="ORF">G5B37_09095</name>
</gene>
<feature type="transmembrane region" description="Helical" evidence="1">
    <location>
        <begin position="169"/>
        <end position="187"/>
    </location>
</feature>
<dbReference type="AlphaFoldDB" id="A0A6G6GMG4"/>
<evidence type="ECO:0000313" key="3">
    <source>
        <dbReference type="Proteomes" id="UP000505306"/>
    </source>
</evidence>
<keyword evidence="1" id="KW-1133">Transmembrane helix</keyword>
<proteinExistence type="predicted"/>
<dbReference type="KEGG" id="mgel:G5B37_09095"/>
<sequence>MSDFWFYIKLGLEHVLDWNAYDHTLFIIALCASHTVKTWRRMVLLVTFFTLGHSVSLALAVYKVVAVPSDWVEFLIPVTILATALVSIINAFRKRLSNAGLYFTILTFFFGMVHGFGFAGYFNMINEGAIFVHLLEFALGIEIAQVIIASFVVMLGYVAQELLKLKRQYWVVTLSAVVLILAIPMLMENWIF</sequence>
<name>A0A6G6GMG4_9FLAO</name>
<accession>A0A6G6GMG4</accession>
<feature type="transmembrane region" description="Helical" evidence="1">
    <location>
        <begin position="74"/>
        <end position="92"/>
    </location>
</feature>
<dbReference type="EMBL" id="CP049057">
    <property type="protein sequence ID" value="QIE59714.1"/>
    <property type="molecule type" value="Genomic_DNA"/>
</dbReference>
<dbReference type="RefSeq" id="WP_164679727.1">
    <property type="nucleotide sequence ID" value="NZ_CP049057.1"/>
</dbReference>
<keyword evidence="3" id="KW-1185">Reference proteome</keyword>
<keyword evidence="1" id="KW-0472">Membrane</keyword>
<dbReference type="Pfam" id="PF13795">
    <property type="entry name" value="HupE_UreJ_2"/>
    <property type="match status" value="1"/>
</dbReference>
<dbReference type="Proteomes" id="UP000505306">
    <property type="component" value="Chromosome"/>
</dbReference>
<feature type="transmembrane region" description="Helical" evidence="1">
    <location>
        <begin position="43"/>
        <end position="62"/>
    </location>
</feature>
<keyword evidence="1" id="KW-0812">Transmembrane</keyword>
<organism evidence="2 3">
    <name type="scientific">Rasiella rasia</name>
    <dbReference type="NCBI Taxonomy" id="2744027"/>
    <lineage>
        <taxon>Bacteria</taxon>
        <taxon>Pseudomonadati</taxon>
        <taxon>Bacteroidota</taxon>
        <taxon>Flavobacteriia</taxon>
        <taxon>Flavobacteriales</taxon>
        <taxon>Flavobacteriaceae</taxon>
        <taxon>Rasiella</taxon>
    </lineage>
</organism>
<feature type="transmembrane region" description="Helical" evidence="1">
    <location>
        <begin position="134"/>
        <end position="157"/>
    </location>
</feature>
<reference evidence="2 3" key="1">
    <citation type="submission" date="2020-02" db="EMBL/GenBank/DDBJ databases">
        <title>Complete genome sequence of Flavobacteriaceae bacterium.</title>
        <authorList>
            <person name="Kim S.-J."/>
            <person name="Kim Y.-S."/>
            <person name="Kim K.-H."/>
        </authorList>
    </citation>
    <scope>NUCLEOTIDE SEQUENCE [LARGE SCALE GENOMIC DNA]</scope>
    <source>
        <strain evidence="2 3">RR4-40</strain>
    </source>
</reference>